<feature type="transmembrane region" description="Helical" evidence="1">
    <location>
        <begin position="206"/>
        <end position="229"/>
    </location>
</feature>
<evidence type="ECO:0008006" key="4">
    <source>
        <dbReference type="Google" id="ProtNLM"/>
    </source>
</evidence>
<feature type="transmembrane region" description="Helical" evidence="1">
    <location>
        <begin position="278"/>
        <end position="302"/>
    </location>
</feature>
<feature type="transmembrane region" description="Helical" evidence="1">
    <location>
        <begin position="16"/>
        <end position="36"/>
    </location>
</feature>
<feature type="transmembrane region" description="Helical" evidence="1">
    <location>
        <begin position="249"/>
        <end position="271"/>
    </location>
</feature>
<keyword evidence="1" id="KW-0812">Transmembrane</keyword>
<evidence type="ECO:0000313" key="2">
    <source>
        <dbReference type="EMBL" id="UQS87307.1"/>
    </source>
</evidence>
<evidence type="ECO:0000313" key="3">
    <source>
        <dbReference type="Proteomes" id="UP000831181"/>
    </source>
</evidence>
<keyword evidence="1" id="KW-0472">Membrane</keyword>
<organism evidence="2 3">
    <name type="scientific">Nicoliella spurrieriana</name>
    <dbReference type="NCBI Taxonomy" id="2925830"/>
    <lineage>
        <taxon>Bacteria</taxon>
        <taxon>Bacillati</taxon>
        <taxon>Bacillota</taxon>
        <taxon>Bacilli</taxon>
        <taxon>Lactobacillales</taxon>
        <taxon>Lactobacillaceae</taxon>
        <taxon>Nicoliella</taxon>
    </lineage>
</organism>
<reference evidence="2" key="1">
    <citation type="journal article" date="2022" name="Int. J. Syst. Evol. Microbiol.">
        <title>Apilactobacillus apisilvae sp. nov., Nicolia spurrieriana gen. nov. sp. nov., Bombilactobacillus folatiphilus sp. nov. and Bombilactobacillus thymidiniphilus sp. nov., four new lactic acid bacterial isolates from stingless bees Tetragonula carbonaria and Austroplebeia australis.</title>
        <authorList>
            <person name="Oliphant S.A."/>
            <person name="Watson-Haigh N.S."/>
            <person name="Sumby K.M."/>
            <person name="Gardner J."/>
            <person name="Groom S."/>
            <person name="Jiranek V."/>
        </authorList>
    </citation>
    <scope>NUCLEOTIDE SEQUENCE</scope>
    <source>
        <strain evidence="2">SGEP1_A5</strain>
    </source>
</reference>
<dbReference type="Proteomes" id="UP000831181">
    <property type="component" value="Chromosome"/>
</dbReference>
<dbReference type="KEGG" id="lbe:MOO44_03885"/>
<dbReference type="RefSeq" id="WP_260117112.1">
    <property type="nucleotide sequence ID" value="NZ_CP093361.1"/>
</dbReference>
<feature type="transmembrane region" description="Helical" evidence="1">
    <location>
        <begin position="150"/>
        <end position="172"/>
    </location>
</feature>
<protein>
    <recommendedName>
        <fullName evidence="4">ABC transporter permease</fullName>
    </recommendedName>
</protein>
<dbReference type="EMBL" id="CP093361">
    <property type="protein sequence ID" value="UQS87307.1"/>
    <property type="molecule type" value="Genomic_DNA"/>
</dbReference>
<dbReference type="AlphaFoldDB" id="A0A976RSZ1"/>
<proteinExistence type="predicted"/>
<gene>
    <name evidence="2" type="ORF">MOO44_03885</name>
</gene>
<sequence length="364" mass="41641">MSYIQFLWRSIISNRINIIIFLLIPLFSLGLLFVNISNQKSSNLYYFAENRIQYNKSLLKSKDAQPASISRYLIKINTNVTNAIAKHDWLAAYHFQKIVNNNDLHTADTPDWIMKINQRNNLLMDYLSEHRINDPESEEYPTHSLTFTMWINNILMPFMITFVMIFVLSRLFNHKFYESINKNQLIPIAANQQSILEIAFGTSGFYIYYLLLNLFNLIMSSLIVGTIRLDYPFFVNSNGSMKYVPIATIFGQTLMLQLLLMIFITSTVYLVSLICKKLISTVITSSAILIMLSVATHIFGFLRDIAQFLPTTYLDSVGIISGNSLYLSSSIDFTDAIIVLPISILVILGLIVILNQHQHSKEAA</sequence>
<name>A0A976RSZ1_9LACO</name>
<accession>A0A976RSZ1</accession>
<feature type="transmembrane region" description="Helical" evidence="1">
    <location>
        <begin position="336"/>
        <end position="354"/>
    </location>
</feature>
<keyword evidence="1" id="KW-1133">Transmembrane helix</keyword>
<evidence type="ECO:0000256" key="1">
    <source>
        <dbReference type="SAM" id="Phobius"/>
    </source>
</evidence>
<keyword evidence="3" id="KW-1185">Reference proteome</keyword>